<dbReference type="InterPro" id="IPR014464">
    <property type="entry name" value="CvfB_fam"/>
</dbReference>
<dbReference type="SMART" id="SM00316">
    <property type="entry name" value="S1"/>
    <property type="match status" value="2"/>
</dbReference>
<evidence type="ECO:0000259" key="2">
    <source>
        <dbReference type="PROSITE" id="PS50126"/>
    </source>
</evidence>
<dbReference type="Pfam" id="PF21191">
    <property type="entry name" value="CvfB_1st"/>
    <property type="match status" value="1"/>
</dbReference>
<dbReference type="Gene3D" id="1.10.10.10">
    <property type="entry name" value="Winged helix-like DNA-binding domain superfamily/Winged helix DNA-binding domain"/>
    <property type="match status" value="1"/>
</dbReference>
<dbReference type="Pfam" id="PF17783">
    <property type="entry name" value="WHD_CvfB"/>
    <property type="match status" value="1"/>
</dbReference>
<dbReference type="Gene3D" id="2.40.50.140">
    <property type="entry name" value="Nucleic acid-binding proteins"/>
    <property type="match status" value="2"/>
</dbReference>
<dbReference type="EMBL" id="LNQP01000027">
    <property type="protein sequence ID" value="KSU88208.1"/>
    <property type="molecule type" value="Genomic_DNA"/>
</dbReference>
<dbReference type="Pfam" id="PF21543">
    <property type="entry name" value="CvfB_2nd"/>
    <property type="match status" value="1"/>
</dbReference>
<sequence length="287" mass="32783">MSRVKPGQRAYLTVSRETPMGYMLDSEDGEILLHKNETTQELAEQEEVEVFVYLDNQSRLTATMHMPVVEEGTYAWVEVVDVNDDLGVFVDIGMSKDMLIGSTDLPALESLWPDVGNKLYCTMKISKHGKIYGKVATDDVMKAMAKPAPSHLFNREVTGRIYRVLRVGSFIMTEEGYVGFIHESERKKEPKIGALVTGRVVNVKEDGTLNVSLLPRKQESMDEDAQVLYDYMESRGGVMPFWDKSYPEDIRTRFNMSKAAFKRALGKLMKEDKVYQEEGWTYFKKDK</sequence>
<dbReference type="InterPro" id="IPR036388">
    <property type="entry name" value="WH-like_DNA-bd_sf"/>
</dbReference>
<dbReference type="PANTHER" id="PTHR37296">
    <property type="entry name" value="CONSERVED VIRULENCE FACTOR B"/>
    <property type="match status" value="1"/>
</dbReference>
<feature type="domain" description="S1 motif" evidence="2">
    <location>
        <begin position="154"/>
        <end position="214"/>
    </location>
</feature>
<dbReference type="AlphaFoldDB" id="A0A0V8JNN3"/>
<protein>
    <recommendedName>
        <fullName evidence="2">S1 motif domain-containing protein</fullName>
    </recommendedName>
</protein>
<dbReference type="PROSITE" id="PS50126">
    <property type="entry name" value="S1"/>
    <property type="match status" value="1"/>
</dbReference>
<reference evidence="3 4" key="1">
    <citation type="submission" date="2015-11" db="EMBL/GenBank/DDBJ databases">
        <title>Bacillus caseinolyticus sp nov.</title>
        <authorList>
            <person name="Dastager S.G."/>
            <person name="Mawlankar R."/>
        </authorList>
    </citation>
    <scope>NUCLEOTIDE SEQUENCE [LARGE SCALE GENOMIC DNA]</scope>
    <source>
        <strain evidence="3 4">SGD-V-76</strain>
    </source>
</reference>
<dbReference type="InterPro" id="IPR039566">
    <property type="entry name" value="CvfB_S1_st"/>
</dbReference>
<dbReference type="SUPFAM" id="SSF50249">
    <property type="entry name" value="Nucleic acid-binding proteins"/>
    <property type="match status" value="1"/>
</dbReference>
<dbReference type="InterPro" id="IPR048587">
    <property type="entry name" value="CvfB_S1_3rd"/>
</dbReference>
<dbReference type="InterPro" id="IPR048588">
    <property type="entry name" value="CvfB_S1_2nd"/>
</dbReference>
<dbReference type="Pfam" id="PF13509">
    <property type="entry name" value="S1_2"/>
    <property type="match status" value="1"/>
</dbReference>
<dbReference type="GO" id="GO:0003676">
    <property type="term" value="F:nucleic acid binding"/>
    <property type="evidence" value="ECO:0007669"/>
    <property type="project" value="InterPro"/>
</dbReference>
<proteinExistence type="inferred from homology"/>
<dbReference type="InterPro" id="IPR012340">
    <property type="entry name" value="NA-bd_OB-fold"/>
</dbReference>
<name>A0A0V8JNN3_9BACI</name>
<keyword evidence="4" id="KW-1185">Reference proteome</keyword>
<comment type="caution">
    <text evidence="3">The sequence shown here is derived from an EMBL/GenBank/DDBJ whole genome shotgun (WGS) entry which is preliminary data.</text>
</comment>
<gene>
    <name evidence="3" type="ORF">AS180_09260</name>
</gene>
<evidence type="ECO:0000313" key="4">
    <source>
        <dbReference type="Proteomes" id="UP000053681"/>
    </source>
</evidence>
<dbReference type="InterPro" id="IPR003029">
    <property type="entry name" value="S1_domain"/>
</dbReference>
<evidence type="ECO:0000313" key="3">
    <source>
        <dbReference type="EMBL" id="KSU88208.1"/>
    </source>
</evidence>
<dbReference type="CDD" id="cd00164">
    <property type="entry name" value="S1_like"/>
    <property type="match status" value="1"/>
</dbReference>
<organism evidence="3 4">
    <name type="scientific">Priestia veravalensis</name>
    <dbReference type="NCBI Taxonomy" id="1414648"/>
    <lineage>
        <taxon>Bacteria</taxon>
        <taxon>Bacillati</taxon>
        <taxon>Bacillota</taxon>
        <taxon>Bacilli</taxon>
        <taxon>Bacillales</taxon>
        <taxon>Bacillaceae</taxon>
        <taxon>Priestia</taxon>
    </lineage>
</organism>
<dbReference type="RefSeq" id="WP_025911873.1">
    <property type="nucleotide sequence ID" value="NZ_KQ758643.1"/>
</dbReference>
<dbReference type="InterPro" id="IPR040764">
    <property type="entry name" value="CvfB_WH"/>
</dbReference>
<dbReference type="PIRSF" id="PIRSF012524">
    <property type="entry name" value="YitL_S1"/>
    <property type="match status" value="1"/>
</dbReference>
<dbReference type="Proteomes" id="UP000053681">
    <property type="component" value="Unassembled WGS sequence"/>
</dbReference>
<evidence type="ECO:0000256" key="1">
    <source>
        <dbReference type="PIRNR" id="PIRNR012524"/>
    </source>
</evidence>
<comment type="similarity">
    <text evidence="1">Belongs to the CvfB family.</text>
</comment>
<accession>A0A0V8JNN3</accession>
<dbReference type="PANTHER" id="PTHR37296:SF1">
    <property type="entry name" value="CONSERVED VIRULENCE FACTOR B"/>
    <property type="match status" value="1"/>
</dbReference>